<evidence type="ECO:0000256" key="7">
    <source>
        <dbReference type="ARBA" id="ARBA00024340"/>
    </source>
</evidence>
<evidence type="ECO:0000256" key="5">
    <source>
        <dbReference type="ARBA" id="ARBA00022989"/>
    </source>
</evidence>
<protein>
    <submittedName>
        <fullName evidence="9">Uncharacterized protein</fullName>
    </submittedName>
</protein>
<feature type="compositionally biased region" description="Polar residues" evidence="8">
    <location>
        <begin position="1"/>
        <end position="13"/>
    </location>
</feature>
<sequence length="203" mass="23755">MKMSTNNNNNRMGSSKKKLISSRGLGGVLREQRAKLYIIRRCKIRSHSTSKEISRIVSFIEKEKKDLHMMFIDLEKTYDEVPTEVFGGKSKDLDKDNKRKFKALPSSDEVPWDILFMDDMAPIDETRDRINAKLEFWRHTLESKGSKLSRTKTNTESASSEEMRLDIHGSSRREEVSRILSLLFKEIWSLTRMSTPSWSMWMK</sequence>
<feature type="compositionally biased region" description="Polar residues" evidence="8">
    <location>
        <begin position="147"/>
        <end position="160"/>
    </location>
</feature>
<comment type="subcellular location">
    <subcellularLocation>
        <location evidence="1">Cell membrane</location>
        <topology evidence="1">Single-pass membrane protein</topology>
    </subcellularLocation>
</comment>
<proteinExistence type="inferred from homology"/>
<dbReference type="GO" id="GO:0008285">
    <property type="term" value="P:negative regulation of cell population proliferation"/>
    <property type="evidence" value="ECO:0007669"/>
    <property type="project" value="InterPro"/>
</dbReference>
<dbReference type="PANTHER" id="PTHR47855">
    <property type="entry name" value="OS01G0525701 PROTEIN"/>
    <property type="match status" value="1"/>
</dbReference>
<keyword evidence="2" id="KW-0217">Developmental protein</keyword>
<dbReference type="InterPro" id="IPR052153">
    <property type="entry name" value="DVL/RTFL_small_peptides"/>
</dbReference>
<dbReference type="GO" id="GO:0005886">
    <property type="term" value="C:plasma membrane"/>
    <property type="evidence" value="ECO:0007669"/>
    <property type="project" value="UniProtKB-SubCell"/>
</dbReference>
<evidence type="ECO:0000313" key="10">
    <source>
        <dbReference type="Proteomes" id="UP000824120"/>
    </source>
</evidence>
<dbReference type="OrthoDB" id="602011at2759"/>
<feature type="region of interest" description="Disordered" evidence="8">
    <location>
        <begin position="1"/>
        <end position="21"/>
    </location>
</feature>
<keyword evidence="3" id="KW-1003">Cell membrane</keyword>
<dbReference type="AlphaFoldDB" id="A0A9J5Z8E6"/>
<dbReference type="EMBL" id="JACXVP010000004">
    <property type="protein sequence ID" value="KAG5608192.1"/>
    <property type="molecule type" value="Genomic_DNA"/>
</dbReference>
<dbReference type="Pfam" id="PF08137">
    <property type="entry name" value="DVL"/>
    <property type="match status" value="1"/>
</dbReference>
<evidence type="ECO:0000256" key="6">
    <source>
        <dbReference type="ARBA" id="ARBA00023136"/>
    </source>
</evidence>
<accession>A0A9J5Z8E6</accession>
<dbReference type="InterPro" id="IPR012552">
    <property type="entry name" value="DVL"/>
</dbReference>
<comment type="similarity">
    <text evidence="7">Belongs to the DVL/RTFL small polypeptides family.</text>
</comment>
<evidence type="ECO:0000256" key="4">
    <source>
        <dbReference type="ARBA" id="ARBA00022692"/>
    </source>
</evidence>
<evidence type="ECO:0000313" key="9">
    <source>
        <dbReference type="EMBL" id="KAG5608192.1"/>
    </source>
</evidence>
<evidence type="ECO:0000256" key="1">
    <source>
        <dbReference type="ARBA" id="ARBA00004162"/>
    </source>
</evidence>
<organism evidence="9 10">
    <name type="scientific">Solanum commersonii</name>
    <name type="common">Commerson's wild potato</name>
    <name type="synonym">Commerson's nightshade</name>
    <dbReference type="NCBI Taxonomy" id="4109"/>
    <lineage>
        <taxon>Eukaryota</taxon>
        <taxon>Viridiplantae</taxon>
        <taxon>Streptophyta</taxon>
        <taxon>Embryophyta</taxon>
        <taxon>Tracheophyta</taxon>
        <taxon>Spermatophyta</taxon>
        <taxon>Magnoliopsida</taxon>
        <taxon>eudicotyledons</taxon>
        <taxon>Gunneridae</taxon>
        <taxon>Pentapetalae</taxon>
        <taxon>asterids</taxon>
        <taxon>lamiids</taxon>
        <taxon>Solanales</taxon>
        <taxon>Solanaceae</taxon>
        <taxon>Solanoideae</taxon>
        <taxon>Solaneae</taxon>
        <taxon>Solanum</taxon>
    </lineage>
</organism>
<evidence type="ECO:0000256" key="2">
    <source>
        <dbReference type="ARBA" id="ARBA00022473"/>
    </source>
</evidence>
<evidence type="ECO:0000256" key="3">
    <source>
        <dbReference type="ARBA" id="ARBA00022475"/>
    </source>
</evidence>
<reference evidence="9 10" key="1">
    <citation type="submission" date="2020-09" db="EMBL/GenBank/DDBJ databases">
        <title>De no assembly of potato wild relative species, Solanum commersonii.</title>
        <authorList>
            <person name="Cho K."/>
        </authorList>
    </citation>
    <scope>NUCLEOTIDE SEQUENCE [LARGE SCALE GENOMIC DNA]</scope>
    <source>
        <strain evidence="9">LZ3.2</strain>
        <tissue evidence="9">Leaf</tissue>
    </source>
</reference>
<dbReference type="Proteomes" id="UP000824120">
    <property type="component" value="Chromosome 4"/>
</dbReference>
<gene>
    <name evidence="9" type="ORF">H5410_019473</name>
</gene>
<keyword evidence="4" id="KW-0812">Transmembrane</keyword>
<name>A0A9J5Z8E6_SOLCO</name>
<dbReference type="PANTHER" id="PTHR47855:SF6">
    <property type="entry name" value="ROTUNDIFOLIA LIKE 8"/>
    <property type="match status" value="1"/>
</dbReference>
<comment type="caution">
    <text evidence="9">The sequence shown here is derived from an EMBL/GenBank/DDBJ whole genome shotgun (WGS) entry which is preliminary data.</text>
</comment>
<dbReference type="GO" id="GO:0048367">
    <property type="term" value="P:shoot system development"/>
    <property type="evidence" value="ECO:0007669"/>
    <property type="project" value="UniProtKB-ARBA"/>
</dbReference>
<evidence type="ECO:0000256" key="8">
    <source>
        <dbReference type="SAM" id="MobiDB-lite"/>
    </source>
</evidence>
<keyword evidence="5" id="KW-1133">Transmembrane helix</keyword>
<feature type="region of interest" description="Disordered" evidence="8">
    <location>
        <begin position="147"/>
        <end position="166"/>
    </location>
</feature>
<keyword evidence="6" id="KW-0472">Membrane</keyword>
<keyword evidence="10" id="KW-1185">Reference proteome</keyword>